<dbReference type="PANTHER" id="PTHR47950">
    <property type="entry name" value="CYTOCHROME P450, FAMILY 76, SUBFAMILY C, POLYPEPTIDE 5-RELATED"/>
    <property type="match status" value="1"/>
</dbReference>
<dbReference type="InterPro" id="IPR036396">
    <property type="entry name" value="Cyt_P450_sf"/>
</dbReference>
<proteinExistence type="inferred from homology"/>
<evidence type="ECO:0000256" key="3">
    <source>
        <dbReference type="ARBA" id="ARBA00023004"/>
    </source>
</evidence>
<dbReference type="Proteomes" id="UP001642360">
    <property type="component" value="Unassembled WGS sequence"/>
</dbReference>
<dbReference type="SUPFAM" id="SSF48264">
    <property type="entry name" value="Cytochrome P450"/>
    <property type="match status" value="1"/>
</dbReference>
<dbReference type="Pfam" id="PF00067">
    <property type="entry name" value="p450"/>
    <property type="match status" value="1"/>
</dbReference>
<evidence type="ECO:0000313" key="4">
    <source>
        <dbReference type="EMBL" id="CAK9173121.1"/>
    </source>
</evidence>
<name>A0ABC8TUL8_9AQUA</name>
<dbReference type="PANTHER" id="PTHR47950:SF42">
    <property type="entry name" value="GERANIOL 8-HYDROXYLASE"/>
    <property type="match status" value="1"/>
</dbReference>
<protein>
    <recommendedName>
        <fullName evidence="6">Cytochrome P450</fullName>
    </recommendedName>
</protein>
<sequence>MEKLPPGPIGFPLIGNLFDVGPKPYESLAKLAKKHGPLMTIRLGCVTSVVASSPEMAREILQKNDEACSGRTIPDAVTVLEHYDLAVLWMSAGEEWRLIRKALNIYLTHPQKLESLQGLRHIVVKEMLQYVNQASQKGEAVEIRKLAFTTAKNQMSNTCISENVAEFGSLDVLGFQNAVKTVMDVAGKFNIADIFPWLKPFDLQGIRSKSKAAYGWLDTVSQNFIDQRLQHRKSYLPRHGDLLDSILDFSQANESEFNCSHIKILLVVCSLSLSLSHTHTRAGTLAHTQAYIKIQCTHYL</sequence>
<dbReference type="GO" id="GO:0046872">
    <property type="term" value="F:metal ion binding"/>
    <property type="evidence" value="ECO:0007669"/>
    <property type="project" value="UniProtKB-KW"/>
</dbReference>
<evidence type="ECO:0008006" key="6">
    <source>
        <dbReference type="Google" id="ProtNLM"/>
    </source>
</evidence>
<organism evidence="4 5">
    <name type="scientific">Ilex paraguariensis</name>
    <name type="common">yerba mate</name>
    <dbReference type="NCBI Taxonomy" id="185542"/>
    <lineage>
        <taxon>Eukaryota</taxon>
        <taxon>Viridiplantae</taxon>
        <taxon>Streptophyta</taxon>
        <taxon>Embryophyta</taxon>
        <taxon>Tracheophyta</taxon>
        <taxon>Spermatophyta</taxon>
        <taxon>Magnoliopsida</taxon>
        <taxon>eudicotyledons</taxon>
        <taxon>Gunneridae</taxon>
        <taxon>Pentapetalae</taxon>
        <taxon>asterids</taxon>
        <taxon>campanulids</taxon>
        <taxon>Aquifoliales</taxon>
        <taxon>Aquifoliaceae</taxon>
        <taxon>Ilex</taxon>
    </lineage>
</organism>
<evidence type="ECO:0000256" key="1">
    <source>
        <dbReference type="ARBA" id="ARBA00010617"/>
    </source>
</evidence>
<accession>A0ABC8TUL8</accession>
<dbReference type="EMBL" id="CAUOFW020006168">
    <property type="protein sequence ID" value="CAK9173121.1"/>
    <property type="molecule type" value="Genomic_DNA"/>
</dbReference>
<dbReference type="InterPro" id="IPR001128">
    <property type="entry name" value="Cyt_P450"/>
</dbReference>
<gene>
    <name evidence="4" type="ORF">ILEXP_LOCUS42863</name>
</gene>
<keyword evidence="2" id="KW-0479">Metal-binding</keyword>
<dbReference type="Gene3D" id="1.10.630.10">
    <property type="entry name" value="Cytochrome P450"/>
    <property type="match status" value="1"/>
</dbReference>
<evidence type="ECO:0000313" key="5">
    <source>
        <dbReference type="Proteomes" id="UP001642360"/>
    </source>
</evidence>
<keyword evidence="5" id="KW-1185">Reference proteome</keyword>
<keyword evidence="3" id="KW-0408">Iron</keyword>
<reference evidence="4 5" key="1">
    <citation type="submission" date="2024-02" db="EMBL/GenBank/DDBJ databases">
        <authorList>
            <person name="Vignale AGUSTIN F."/>
            <person name="Sosa J E."/>
            <person name="Modenutti C."/>
        </authorList>
    </citation>
    <scope>NUCLEOTIDE SEQUENCE [LARGE SCALE GENOMIC DNA]</scope>
</reference>
<comment type="caution">
    <text evidence="4">The sequence shown here is derived from an EMBL/GenBank/DDBJ whole genome shotgun (WGS) entry which is preliminary data.</text>
</comment>
<evidence type="ECO:0000256" key="2">
    <source>
        <dbReference type="ARBA" id="ARBA00022723"/>
    </source>
</evidence>
<dbReference type="AlphaFoldDB" id="A0ABC8TUL8"/>
<comment type="similarity">
    <text evidence="1">Belongs to the cytochrome P450 family.</text>
</comment>